<dbReference type="PRINTS" id="PR01001">
    <property type="entry name" value="FADG3PDH"/>
</dbReference>
<name>A0A0Q3WZH5_9BACI</name>
<dbReference type="PANTHER" id="PTHR13847:SF289">
    <property type="entry name" value="GLYCINE OXIDASE"/>
    <property type="match status" value="1"/>
</dbReference>
<evidence type="ECO:0000259" key="14">
    <source>
        <dbReference type="Pfam" id="PF01266"/>
    </source>
</evidence>
<evidence type="ECO:0000256" key="7">
    <source>
        <dbReference type="ARBA" id="ARBA00022630"/>
    </source>
</evidence>
<dbReference type="InterPro" id="IPR000447">
    <property type="entry name" value="G3P_DH_FAD-dep"/>
</dbReference>
<protein>
    <recommendedName>
        <fullName evidence="6">Aerobic glycerol-3-phosphate dehydrogenase</fullName>
        <ecNumber evidence="5">1.1.5.3</ecNumber>
        <ecNumber evidence="13">1.4.3.19</ecNumber>
    </recommendedName>
</protein>
<dbReference type="GO" id="GO:0043799">
    <property type="term" value="F:glycine oxidase activity"/>
    <property type="evidence" value="ECO:0007669"/>
    <property type="project" value="UniProtKB-EC"/>
</dbReference>
<feature type="domain" description="FAD dependent oxidoreductase" evidence="14">
    <location>
        <begin position="6"/>
        <end position="351"/>
    </location>
</feature>
<dbReference type="Pfam" id="PF01266">
    <property type="entry name" value="DAO"/>
    <property type="match status" value="1"/>
</dbReference>
<dbReference type="EMBL" id="LJJC01000004">
    <property type="protein sequence ID" value="KQL54228.1"/>
    <property type="molecule type" value="Genomic_DNA"/>
</dbReference>
<dbReference type="EC" id="1.1.5.3" evidence="5"/>
<evidence type="ECO:0000256" key="4">
    <source>
        <dbReference type="ARBA" id="ARBA00007330"/>
    </source>
</evidence>
<dbReference type="InterPro" id="IPR006076">
    <property type="entry name" value="FAD-dep_OxRdtase"/>
</dbReference>
<dbReference type="STRING" id="157838.AN964_12470"/>
<gene>
    <name evidence="15" type="ORF">AN964_12470</name>
</gene>
<dbReference type="Gene3D" id="3.30.9.10">
    <property type="entry name" value="D-Amino Acid Oxidase, subunit A, domain 2"/>
    <property type="match status" value="1"/>
</dbReference>
<keyword evidence="10" id="KW-0560">Oxidoreductase</keyword>
<evidence type="ECO:0000256" key="3">
    <source>
        <dbReference type="ARBA" id="ARBA00004977"/>
    </source>
</evidence>
<evidence type="ECO:0000256" key="8">
    <source>
        <dbReference type="ARBA" id="ARBA00022827"/>
    </source>
</evidence>
<dbReference type="AlphaFoldDB" id="A0A0Q3WZH5"/>
<comment type="catalytic activity">
    <reaction evidence="11">
        <text>a quinone + sn-glycerol 3-phosphate = dihydroxyacetone phosphate + a quinol</text>
        <dbReference type="Rhea" id="RHEA:18977"/>
        <dbReference type="ChEBI" id="CHEBI:24646"/>
        <dbReference type="ChEBI" id="CHEBI:57597"/>
        <dbReference type="ChEBI" id="CHEBI:57642"/>
        <dbReference type="ChEBI" id="CHEBI:132124"/>
        <dbReference type="EC" id="1.1.5.3"/>
    </reaction>
</comment>
<dbReference type="GO" id="GO:0006072">
    <property type="term" value="P:glycerol-3-phosphate metabolic process"/>
    <property type="evidence" value="ECO:0007669"/>
    <property type="project" value="InterPro"/>
</dbReference>
<proteinExistence type="inferred from homology"/>
<evidence type="ECO:0000313" key="16">
    <source>
        <dbReference type="Proteomes" id="UP000051888"/>
    </source>
</evidence>
<sequence>MSECYDAIVVGGGVNGSAISYNLAKRGLKVILLEKDRLASKASSAAAGMLAAQAELEKDGPLFQLAKKSRSMFPNLAVELKERSGIDIELVQKGLVKIASSQAEVQEFQKMMEAQQQAGETVEWMTGKQLCEKEPALSPNLLGGMYIPNDGQLSPFQLSHAFAKSAASYGAEIREFTEVHSFIHRKGKINGVVTGTGKIYGNHVIVAGGAWSDRLLQESGLILKSYPVKGECFSIISPRPLLTATIFSHDCYLVPKKGGRTLVGATSTPDTFDQSVTLEGIHFLIEKAKKLVPVIMAGEWERAWAGIRPQSLDGLPYLGEHPVWKHLWIATGHFRNGILLSAITGELIADMLEGKTVQVDLSAFSIDRVFKTV</sequence>
<reference evidence="15 16" key="1">
    <citation type="submission" date="2015-09" db="EMBL/GenBank/DDBJ databases">
        <title>Genome sequencing project for genomic taxonomy and phylogenomics of Bacillus-like bacteria.</title>
        <authorList>
            <person name="Liu B."/>
            <person name="Wang J."/>
            <person name="Zhu Y."/>
            <person name="Liu G."/>
            <person name="Chen Q."/>
            <person name="Chen Z."/>
            <person name="Lan J."/>
            <person name="Che J."/>
            <person name="Ge C."/>
            <person name="Shi H."/>
            <person name="Pan Z."/>
            <person name="Liu X."/>
        </authorList>
    </citation>
    <scope>NUCLEOTIDE SEQUENCE [LARGE SCALE GENOMIC DNA]</scope>
    <source>
        <strain evidence="15 16">LMG 18435</strain>
    </source>
</reference>
<dbReference type="OrthoDB" id="9794226at2"/>
<dbReference type="SUPFAM" id="SSF51905">
    <property type="entry name" value="FAD/NAD(P)-binding domain"/>
    <property type="match status" value="1"/>
</dbReference>
<keyword evidence="9" id="KW-0784">Thiamine biosynthesis</keyword>
<evidence type="ECO:0000313" key="15">
    <source>
        <dbReference type="EMBL" id="KQL54228.1"/>
    </source>
</evidence>
<dbReference type="Gene3D" id="3.50.50.60">
    <property type="entry name" value="FAD/NAD(P)-binding domain"/>
    <property type="match status" value="1"/>
</dbReference>
<comment type="similarity">
    <text evidence="4">Belongs to the FAD-dependent glycerol-3-phosphate dehydrogenase family.</text>
</comment>
<comment type="pathway">
    <text evidence="2">Cofactor biosynthesis; thiamine diphosphate biosynthesis.</text>
</comment>
<evidence type="ECO:0000256" key="5">
    <source>
        <dbReference type="ARBA" id="ARBA00013029"/>
    </source>
</evidence>
<evidence type="ECO:0000256" key="9">
    <source>
        <dbReference type="ARBA" id="ARBA00022977"/>
    </source>
</evidence>
<dbReference type="PATRIC" id="fig|157838.3.peg.2761"/>
<dbReference type="GO" id="GO:0019563">
    <property type="term" value="P:glycerol catabolic process"/>
    <property type="evidence" value="ECO:0007669"/>
    <property type="project" value="UniProtKB-UniPathway"/>
</dbReference>
<evidence type="ECO:0000256" key="12">
    <source>
        <dbReference type="ARBA" id="ARBA00049872"/>
    </source>
</evidence>
<comment type="cofactor">
    <cofactor evidence="1">
        <name>FAD</name>
        <dbReference type="ChEBI" id="CHEBI:57692"/>
    </cofactor>
</comment>
<dbReference type="RefSeq" id="WP_055739989.1">
    <property type="nucleotide sequence ID" value="NZ_JAAIWL010000025.1"/>
</dbReference>
<dbReference type="GO" id="GO:0005737">
    <property type="term" value="C:cytoplasm"/>
    <property type="evidence" value="ECO:0007669"/>
    <property type="project" value="TreeGrafter"/>
</dbReference>
<evidence type="ECO:0000256" key="13">
    <source>
        <dbReference type="ARBA" id="ARBA00050018"/>
    </source>
</evidence>
<dbReference type="UniPathway" id="UPA00618">
    <property type="reaction ID" value="UER00674"/>
</dbReference>
<dbReference type="Proteomes" id="UP000051888">
    <property type="component" value="Unassembled WGS sequence"/>
</dbReference>
<dbReference type="EC" id="1.4.3.19" evidence="13"/>
<evidence type="ECO:0000256" key="10">
    <source>
        <dbReference type="ARBA" id="ARBA00023002"/>
    </source>
</evidence>
<comment type="caution">
    <text evidence="15">The sequence shown here is derived from an EMBL/GenBank/DDBJ whole genome shotgun (WGS) entry which is preliminary data.</text>
</comment>
<dbReference type="InterPro" id="IPR036188">
    <property type="entry name" value="FAD/NAD-bd_sf"/>
</dbReference>
<dbReference type="UniPathway" id="UPA00060"/>
<dbReference type="NCBIfam" id="TIGR02352">
    <property type="entry name" value="thiamin_ThiO"/>
    <property type="match status" value="1"/>
</dbReference>
<dbReference type="PANTHER" id="PTHR13847">
    <property type="entry name" value="SARCOSINE DEHYDROGENASE-RELATED"/>
    <property type="match status" value="1"/>
</dbReference>
<organism evidence="15 16">
    <name type="scientific">Heyndrickxia shackletonii</name>
    <dbReference type="NCBI Taxonomy" id="157838"/>
    <lineage>
        <taxon>Bacteria</taxon>
        <taxon>Bacillati</taxon>
        <taxon>Bacillota</taxon>
        <taxon>Bacilli</taxon>
        <taxon>Bacillales</taxon>
        <taxon>Bacillaceae</taxon>
        <taxon>Heyndrickxia</taxon>
    </lineage>
</organism>
<comment type="catalytic activity">
    <reaction evidence="12">
        <text>glycine + O2 + H2O = glyoxylate + H2O2 + NH4(+)</text>
        <dbReference type="Rhea" id="RHEA:11532"/>
        <dbReference type="ChEBI" id="CHEBI:15377"/>
        <dbReference type="ChEBI" id="CHEBI:15379"/>
        <dbReference type="ChEBI" id="CHEBI:16240"/>
        <dbReference type="ChEBI" id="CHEBI:28938"/>
        <dbReference type="ChEBI" id="CHEBI:36655"/>
        <dbReference type="ChEBI" id="CHEBI:57305"/>
        <dbReference type="EC" id="1.4.3.19"/>
    </reaction>
</comment>
<dbReference type="GO" id="GO:0009229">
    <property type="term" value="P:thiamine diphosphate biosynthetic process"/>
    <property type="evidence" value="ECO:0007669"/>
    <property type="project" value="UniProtKB-UniPathway"/>
</dbReference>
<evidence type="ECO:0000256" key="11">
    <source>
        <dbReference type="ARBA" id="ARBA00049055"/>
    </source>
</evidence>
<keyword evidence="8" id="KW-0274">FAD</keyword>
<keyword evidence="16" id="KW-1185">Reference proteome</keyword>
<evidence type="ECO:0000256" key="6">
    <source>
        <dbReference type="ARBA" id="ARBA00017956"/>
    </source>
</evidence>
<evidence type="ECO:0000256" key="2">
    <source>
        <dbReference type="ARBA" id="ARBA00004948"/>
    </source>
</evidence>
<evidence type="ECO:0000256" key="1">
    <source>
        <dbReference type="ARBA" id="ARBA00001974"/>
    </source>
</evidence>
<keyword evidence="7" id="KW-0285">Flavoprotein</keyword>
<dbReference type="GO" id="GO:0004368">
    <property type="term" value="F:glycerol-3-phosphate dehydrogenase (quinone) activity"/>
    <property type="evidence" value="ECO:0007669"/>
    <property type="project" value="UniProtKB-EC"/>
</dbReference>
<comment type="pathway">
    <text evidence="3">Polyol metabolism; glycerol degradation via glycerol kinase pathway; glycerone phosphate from sn-glycerol 3-phosphate (aerobic route): step 1/1.</text>
</comment>
<dbReference type="GO" id="GO:0009228">
    <property type="term" value="P:thiamine biosynthetic process"/>
    <property type="evidence" value="ECO:0007669"/>
    <property type="project" value="UniProtKB-KW"/>
</dbReference>
<dbReference type="InterPro" id="IPR012727">
    <property type="entry name" value="Gly_oxidase_ThiO"/>
</dbReference>
<accession>A0A0Q3WZH5</accession>
<dbReference type="SUPFAM" id="SSF54373">
    <property type="entry name" value="FAD-linked reductases, C-terminal domain"/>
    <property type="match status" value="1"/>
</dbReference>
<dbReference type="GO" id="GO:0050660">
    <property type="term" value="F:flavin adenine dinucleotide binding"/>
    <property type="evidence" value="ECO:0007669"/>
    <property type="project" value="InterPro"/>
</dbReference>